<dbReference type="Proteomes" id="UP000752171">
    <property type="component" value="Unassembled WGS sequence"/>
</dbReference>
<evidence type="ECO:0008006" key="10">
    <source>
        <dbReference type="Google" id="ProtNLM"/>
    </source>
</evidence>
<reference evidence="8 9" key="1">
    <citation type="submission" date="2021-07" db="EMBL/GenBank/DDBJ databases">
        <authorList>
            <person name="Imarazene B."/>
            <person name="Zahm M."/>
            <person name="Klopp C."/>
            <person name="Cabau C."/>
            <person name="Beille S."/>
            <person name="Jouanno E."/>
            <person name="Castinel A."/>
            <person name="Lluch J."/>
            <person name="Gil L."/>
            <person name="Kuchtly C."/>
            <person name="Lopez Roques C."/>
            <person name="Donnadieu C."/>
            <person name="Parrinello H."/>
            <person name="Journot L."/>
            <person name="Du K."/>
            <person name="Schartl M."/>
            <person name="Retaux S."/>
            <person name="Guiguen Y."/>
        </authorList>
    </citation>
    <scope>NUCLEOTIDE SEQUENCE [LARGE SCALE GENOMIC DNA]</scope>
    <source>
        <strain evidence="8">Pach_M1</strain>
        <tissue evidence="8">Testis</tissue>
    </source>
</reference>
<dbReference type="InterPro" id="IPR026664">
    <property type="entry name" value="Stereocilin-rel"/>
</dbReference>
<evidence type="ECO:0000313" key="9">
    <source>
        <dbReference type="Proteomes" id="UP000752171"/>
    </source>
</evidence>
<feature type="signal peptide" evidence="7">
    <location>
        <begin position="1"/>
        <end position="22"/>
    </location>
</feature>
<keyword evidence="6" id="KW-0325">Glycoprotein</keyword>
<dbReference type="GO" id="GO:0016020">
    <property type="term" value="C:membrane"/>
    <property type="evidence" value="ECO:0007669"/>
    <property type="project" value="UniProtKB-SubCell"/>
</dbReference>
<evidence type="ECO:0000256" key="2">
    <source>
        <dbReference type="ARBA" id="ARBA00011016"/>
    </source>
</evidence>
<evidence type="ECO:0000256" key="4">
    <source>
        <dbReference type="ARBA" id="ARBA00022889"/>
    </source>
</evidence>
<proteinExistence type="inferred from homology"/>
<evidence type="ECO:0000256" key="6">
    <source>
        <dbReference type="ARBA" id="ARBA00023180"/>
    </source>
</evidence>
<dbReference type="EMBL" id="JAICCE010000021">
    <property type="protein sequence ID" value="KAG9262902.1"/>
    <property type="molecule type" value="Genomic_DNA"/>
</dbReference>
<dbReference type="GO" id="GO:0007160">
    <property type="term" value="P:cell-matrix adhesion"/>
    <property type="evidence" value="ECO:0007669"/>
    <property type="project" value="TreeGrafter"/>
</dbReference>
<keyword evidence="5" id="KW-0472">Membrane</keyword>
<evidence type="ECO:0000256" key="1">
    <source>
        <dbReference type="ARBA" id="ARBA00004370"/>
    </source>
</evidence>
<organism evidence="8 9">
    <name type="scientific">Astyanax mexicanus</name>
    <name type="common">Blind cave fish</name>
    <name type="synonym">Astyanax fasciatus mexicanus</name>
    <dbReference type="NCBI Taxonomy" id="7994"/>
    <lineage>
        <taxon>Eukaryota</taxon>
        <taxon>Metazoa</taxon>
        <taxon>Chordata</taxon>
        <taxon>Craniata</taxon>
        <taxon>Vertebrata</taxon>
        <taxon>Euteleostomi</taxon>
        <taxon>Actinopterygii</taxon>
        <taxon>Neopterygii</taxon>
        <taxon>Teleostei</taxon>
        <taxon>Ostariophysi</taxon>
        <taxon>Characiformes</taxon>
        <taxon>Characoidei</taxon>
        <taxon>Acestrorhamphidae</taxon>
        <taxon>Acestrorhamphinae</taxon>
        <taxon>Astyanax</taxon>
    </lineage>
</organism>
<feature type="chain" id="PRO_5035718178" description="Mesothelin a" evidence="7">
    <location>
        <begin position="23"/>
        <end position="1261"/>
    </location>
</feature>
<dbReference type="AlphaFoldDB" id="A0A8T2KYY9"/>
<dbReference type="PANTHER" id="PTHR23412">
    <property type="entry name" value="STEREOCILIN RELATED"/>
    <property type="match status" value="1"/>
</dbReference>
<keyword evidence="3 7" id="KW-0732">Signal</keyword>
<accession>A0A8T2KYY9</accession>
<dbReference type="Pfam" id="PF06060">
    <property type="entry name" value="Mesothelin"/>
    <property type="match status" value="1"/>
</dbReference>
<protein>
    <recommendedName>
        <fullName evidence="10">Mesothelin a</fullName>
    </recommendedName>
</protein>
<evidence type="ECO:0000256" key="3">
    <source>
        <dbReference type="ARBA" id="ARBA00022729"/>
    </source>
</evidence>
<sequence>MNKKLSTVLFLLKIIFQIQVNAAEDLTPSQLAEVCSEPSQLHGPQDVNTVMAAIDPNQFTSFFNILTPNILLNESRYSSDVKKAFLQNVLQRGGLSSAAVPDSEVLQWVNVLLSPFLSSLSSADVTPYFNIIRNRSCNTSQTAVSKLNSLKSAFNDNTQVQIFNSIQQLLTGPNGLRCYSGGSFFVYLKSFFLSFGFPDLSGVLSIIPANRQKELLDSISPGELSQFLNGTNTVGNVSDLCTFLNNYNSIDQYLEKEPVVSAAVGRQTLACVWSRALSASSQDEVDQWFNVRLGRYLPFLSSQLINSTQLSGASCLSYRKLVSVLGNNYNFSGTDFTPADVYSSIKSYLNSSDGSPRCYNSSDPLLNSTAWFSNNIGFFITFITLTDLQSFVSDSKIGVFLENSENIQLFNNSKIPANVTQYYSSQLFTQNPAYNPLSLQDVLLCGAPGSAFVSLGASDSQNILSMITEFCSEIDPEVTAALVANFPTISTTTIQTLGNQSVGLTQGQISSVSPSIINSTLPTLSIVPGWNQGQANALIQSITSAGYKIDTGSSLVTLGTLIGGVPSTTISSIPPTQLLTVSQNPTFITNILSAPVILQETYVQQIISVDQTKVVENVPDALASFIPPVLLSSPTSVNVTLINKKSWKQEQALVLFGPVASASDNTEELSESVLQGFTGSSVQTLSQKKIRQLVKACRPRTGRNKVVLKESQLTCMYNYVKEDITLNFTDLPSDLLLYYSYDKVQSVNCRSYFSALGSADFSVLSSVLNKPSVLFSNAQNCLGISGGRLSRDQVGVLGNMICTLNPSYIQNSDPLILENLKNCGDLSDSQVTAIQTLLFSGNTSYGNRSTWTLDTLNQLGSLPLYFKRDFWEIFSSTTKRTYLKSFIQVLKKQKISIVKLRKFFTEFSYNLKITGRAAAVCTIGNITEATIADPSFPFGYDSTQFAACLDITVLRDNLASITDKVVDTSFQTIILNKLNQLYPSGLSDSVVQVLGSTSRAATVSDISKWNVSTIDTLSSLMNTVNGGWTSEQSKAVIMRYLSVVNNTLGTAELNAIGSNLCSLDAGVLKTISADSLRKANSMTVSSCTADQKSALYSIANSSFSSQRSFPTTFYLLISPYLGGAPVEDIRALSALNISMDIATFKSLSPAVLPALSVGTVRDLLGVNLPDLKLLENSTEVQFWVDQQYKVDLETLNIGLIGGKDLAVSTTTATTNTTTVTTVTNQTVAATAQGSAVVHRGSGPWFITLCVALLTLTLQILP</sequence>
<evidence type="ECO:0000256" key="7">
    <source>
        <dbReference type="SAM" id="SignalP"/>
    </source>
</evidence>
<comment type="similarity">
    <text evidence="2">Belongs to the mesothelin family.</text>
</comment>
<evidence type="ECO:0000313" key="8">
    <source>
        <dbReference type="EMBL" id="KAG9262902.1"/>
    </source>
</evidence>
<comment type="caution">
    <text evidence="8">The sequence shown here is derived from an EMBL/GenBank/DDBJ whole genome shotgun (WGS) entry which is preliminary data.</text>
</comment>
<comment type="subcellular location">
    <subcellularLocation>
        <location evidence="1">Membrane</location>
    </subcellularLocation>
</comment>
<gene>
    <name evidence="8" type="ORF">AMEX_G24841</name>
</gene>
<dbReference type="PANTHER" id="PTHR23412:SF6">
    <property type="entry name" value="MESOTHELIN"/>
    <property type="match status" value="1"/>
</dbReference>
<dbReference type="InterPro" id="IPR010335">
    <property type="entry name" value="Mesothelin"/>
</dbReference>
<name>A0A8T2KYY9_ASTMX</name>
<keyword evidence="4" id="KW-0130">Cell adhesion</keyword>
<evidence type="ECO:0000256" key="5">
    <source>
        <dbReference type="ARBA" id="ARBA00023136"/>
    </source>
</evidence>
<dbReference type="GO" id="GO:0009986">
    <property type="term" value="C:cell surface"/>
    <property type="evidence" value="ECO:0007669"/>
    <property type="project" value="TreeGrafter"/>
</dbReference>